<sequence>MLRPLVCAIALFPLAACGGGKDGTSISINTSDGDGPVLAGFDGNGEAAIDTPFFKGKMKLPNVKLDASNFDMNGVHLYPGSTIGSVNITAKNKPDAEEDGHVRVAFTSPAAPAAVRDWFKTKLTAAGFTLTAAGNGLTGKTNEGEPFALDLVPDGSDMAKGVITIG</sequence>
<name>A0ABU4PMC4_9SPHN</name>
<dbReference type="EMBL" id="JAWXXV010000001">
    <property type="protein sequence ID" value="MDX5985310.1"/>
    <property type="molecule type" value="Genomic_DNA"/>
</dbReference>
<keyword evidence="2" id="KW-1185">Reference proteome</keyword>
<dbReference type="Proteomes" id="UP001279660">
    <property type="component" value="Unassembled WGS sequence"/>
</dbReference>
<dbReference type="RefSeq" id="WP_010408414.1">
    <property type="nucleotide sequence ID" value="NZ_JAWXXV010000001.1"/>
</dbReference>
<evidence type="ECO:0000313" key="2">
    <source>
        <dbReference type="Proteomes" id="UP001279660"/>
    </source>
</evidence>
<evidence type="ECO:0000313" key="1">
    <source>
        <dbReference type="EMBL" id="MDX5985310.1"/>
    </source>
</evidence>
<organism evidence="1 2">
    <name type="scientific">Sphingomonas echinoides</name>
    <dbReference type="NCBI Taxonomy" id="59803"/>
    <lineage>
        <taxon>Bacteria</taxon>
        <taxon>Pseudomonadati</taxon>
        <taxon>Pseudomonadota</taxon>
        <taxon>Alphaproteobacteria</taxon>
        <taxon>Sphingomonadales</taxon>
        <taxon>Sphingomonadaceae</taxon>
        <taxon>Sphingomonas</taxon>
    </lineage>
</organism>
<protein>
    <recommendedName>
        <fullName evidence="3">Lipoprotein</fullName>
    </recommendedName>
</protein>
<accession>A0ABU4PMC4</accession>
<reference evidence="1 2" key="1">
    <citation type="submission" date="2023-11" db="EMBL/GenBank/DDBJ databases">
        <title>MicrobeMod: A computational toolkit for identifying prokaryotic methylation and restriction-modification with nanopore sequencing.</title>
        <authorList>
            <person name="Crits-Christoph A."/>
            <person name="Kang S.C."/>
            <person name="Lee H."/>
            <person name="Ostrov N."/>
        </authorList>
    </citation>
    <scope>NUCLEOTIDE SEQUENCE [LARGE SCALE GENOMIC DNA]</scope>
    <source>
        <strain evidence="1 2">ATCC 14820</strain>
    </source>
</reference>
<evidence type="ECO:0008006" key="3">
    <source>
        <dbReference type="Google" id="ProtNLM"/>
    </source>
</evidence>
<comment type="caution">
    <text evidence="1">The sequence shown here is derived from an EMBL/GenBank/DDBJ whole genome shotgun (WGS) entry which is preliminary data.</text>
</comment>
<proteinExistence type="predicted"/>
<gene>
    <name evidence="1" type="ORF">SIL82_13715</name>
</gene>